<evidence type="ECO:0000313" key="1">
    <source>
        <dbReference type="EMBL" id="KTB27765.1"/>
    </source>
</evidence>
<proteinExistence type="predicted"/>
<name>A0A0W0EUX6_MONRR</name>
<comment type="caution">
    <text evidence="1">The sequence shown here is derived from an EMBL/GenBank/DDBJ whole genome shotgun (WGS) entry which is preliminary data.</text>
</comment>
<gene>
    <name evidence="1" type="ORF">WG66_19685</name>
</gene>
<dbReference type="Proteomes" id="UP000054988">
    <property type="component" value="Unassembled WGS sequence"/>
</dbReference>
<organism evidence="1 2">
    <name type="scientific">Moniliophthora roreri</name>
    <name type="common">Frosty pod rot fungus</name>
    <name type="synonym">Monilia roreri</name>
    <dbReference type="NCBI Taxonomy" id="221103"/>
    <lineage>
        <taxon>Eukaryota</taxon>
        <taxon>Fungi</taxon>
        <taxon>Dikarya</taxon>
        <taxon>Basidiomycota</taxon>
        <taxon>Agaricomycotina</taxon>
        <taxon>Agaricomycetes</taxon>
        <taxon>Agaricomycetidae</taxon>
        <taxon>Agaricales</taxon>
        <taxon>Marasmiineae</taxon>
        <taxon>Marasmiaceae</taxon>
        <taxon>Moniliophthora</taxon>
    </lineage>
</organism>
<dbReference type="AlphaFoldDB" id="A0A0W0EUX6"/>
<dbReference type="EMBL" id="LATX01002520">
    <property type="protein sequence ID" value="KTB27765.1"/>
    <property type="molecule type" value="Genomic_DNA"/>
</dbReference>
<sequence length="343" mass="38890">MEILSPSSGAENLTKNNELPSFVDESVYRHELSVVSCRLAQIRSEISEESEAEEKIQALREEETRLSGYAQTYRSILHPMRYLPDEILHEIFLACLEELREMALESRYFPGSLGLNLPPWTLGRVCRRWRRVTLCHPSLWTILSLILPNPHSPTHEINEEAVRLASRLRRSGALLIDVVMVAPHSIGQNDPLLSILCSHSARWASLRLRFNSDNQLALFQNMSMAKADMPALHSLFLTTPGEERLHNVIDVFECAPRLRHLHVGYAKENLHSALKIPWAQITRFCGFVSGYNVSTKDCEYLSQMPGITHLSDVLYGCRPGPEIHLAQLQSLSLAPRRCPLEPA</sequence>
<evidence type="ECO:0000313" key="2">
    <source>
        <dbReference type="Proteomes" id="UP000054988"/>
    </source>
</evidence>
<reference evidence="1 2" key="1">
    <citation type="submission" date="2015-12" db="EMBL/GenBank/DDBJ databases">
        <title>Draft genome sequence of Moniliophthora roreri, the causal agent of frosty pod rot of cacao.</title>
        <authorList>
            <person name="Aime M.C."/>
            <person name="Diaz-Valderrama J.R."/>
            <person name="Kijpornyongpan T."/>
            <person name="Phillips-Mora W."/>
        </authorList>
    </citation>
    <scope>NUCLEOTIDE SEQUENCE [LARGE SCALE GENOMIC DNA]</scope>
    <source>
        <strain evidence="1 2">MCA 2952</strain>
    </source>
</reference>
<protein>
    <submittedName>
        <fullName evidence="1">Uncharacterized protein</fullName>
    </submittedName>
</protein>
<accession>A0A0W0EUX6</accession>